<proteinExistence type="predicted"/>
<keyword evidence="1" id="KW-0614">Plasmid</keyword>
<dbReference type="HOGENOM" id="CLU_2155986_0_0_5"/>
<dbReference type="Proteomes" id="UP000001868">
    <property type="component" value="Plasmid pHLK1"/>
</dbReference>
<sequence>MLRARRPDVVSSYVIFRGASGAEYSYMPLARAPLLKGRSGNYVLSQPADGGWTIVSAGEAADLGTTPWPQPTGEEVVLIRFNVSRAAREAELADLVPPASADGLPGLRAAS</sequence>
<gene>
    <name evidence="1" type="ordered locus">PHZ_p0291</name>
</gene>
<organism evidence="1 2">
    <name type="scientific">Phenylobacterium zucineum (strain HLK1)</name>
    <dbReference type="NCBI Taxonomy" id="450851"/>
    <lineage>
        <taxon>Bacteria</taxon>
        <taxon>Pseudomonadati</taxon>
        <taxon>Pseudomonadota</taxon>
        <taxon>Alphaproteobacteria</taxon>
        <taxon>Caulobacterales</taxon>
        <taxon>Caulobacteraceae</taxon>
        <taxon>Phenylobacterium</taxon>
    </lineage>
</organism>
<evidence type="ECO:0000313" key="2">
    <source>
        <dbReference type="Proteomes" id="UP000001868"/>
    </source>
</evidence>
<keyword evidence="2" id="KW-1185">Reference proteome</keyword>
<accession>B4RIQ8</accession>
<name>B4RIQ8_PHEZH</name>
<dbReference type="KEGG" id="pzu:PHZ_p0291"/>
<reference evidence="1 2" key="1">
    <citation type="journal article" date="2008" name="BMC Genomics">
        <title>Complete genome of Phenylobacterium zucineum - a novel facultative intracellular bacterium isolated from human erythroleukemia cell line K562.</title>
        <authorList>
            <person name="Luo Y."/>
            <person name="Xu X."/>
            <person name="Ding Z."/>
            <person name="Liu Z."/>
            <person name="Zhang B."/>
            <person name="Yan Z."/>
            <person name="Sun J."/>
            <person name="Hu S."/>
            <person name="Hu X."/>
        </authorList>
    </citation>
    <scope>NUCLEOTIDE SEQUENCE [LARGE SCALE GENOMIC DNA]</scope>
    <source>
        <strain evidence="2">HLK1</strain>
        <plasmid evidence="2">Plasmid pHLK1</plasmid>
    </source>
</reference>
<dbReference type="AlphaFoldDB" id="B4RIQ8"/>
<protein>
    <submittedName>
        <fullName evidence="1">Uncharacterized protein</fullName>
    </submittedName>
</protein>
<geneLocation type="plasmid" evidence="2">
    <name>pHLK1</name>
</geneLocation>
<dbReference type="EMBL" id="CP000748">
    <property type="protein sequence ID" value="ACG80233.1"/>
    <property type="molecule type" value="Genomic_DNA"/>
</dbReference>
<evidence type="ECO:0000313" key="1">
    <source>
        <dbReference type="EMBL" id="ACG80233.1"/>
    </source>
</evidence>